<evidence type="ECO:0000259" key="2">
    <source>
        <dbReference type="Pfam" id="PF04784"/>
    </source>
</evidence>
<dbReference type="PANTHER" id="PTHR23054:SF15">
    <property type="entry name" value="OS08G0515700 PROTEIN"/>
    <property type="match status" value="1"/>
</dbReference>
<organism evidence="4 5">
    <name type="scientific">Vanilla planifolia</name>
    <name type="common">Vanilla</name>
    <dbReference type="NCBI Taxonomy" id="51239"/>
    <lineage>
        <taxon>Eukaryota</taxon>
        <taxon>Viridiplantae</taxon>
        <taxon>Streptophyta</taxon>
        <taxon>Embryophyta</taxon>
        <taxon>Tracheophyta</taxon>
        <taxon>Spermatophyta</taxon>
        <taxon>Magnoliopsida</taxon>
        <taxon>Liliopsida</taxon>
        <taxon>Asparagales</taxon>
        <taxon>Orchidaceae</taxon>
        <taxon>Vanilloideae</taxon>
        <taxon>Vanilleae</taxon>
        <taxon>Vanilla</taxon>
    </lineage>
</organism>
<dbReference type="InterPro" id="IPR025757">
    <property type="entry name" value="MIP1_Leuzipper"/>
</dbReference>
<evidence type="ECO:0000313" key="4">
    <source>
        <dbReference type="EMBL" id="KAG0461728.1"/>
    </source>
</evidence>
<reference evidence="4 5" key="1">
    <citation type="journal article" date="2020" name="Nat. Food">
        <title>A phased Vanilla planifolia genome enables genetic improvement of flavour and production.</title>
        <authorList>
            <person name="Hasing T."/>
            <person name="Tang H."/>
            <person name="Brym M."/>
            <person name="Khazi F."/>
            <person name="Huang T."/>
            <person name="Chambers A.H."/>
        </authorList>
    </citation>
    <scope>NUCLEOTIDE SEQUENCE [LARGE SCALE GENOMIC DNA]</scope>
    <source>
        <tissue evidence="4">Leaf</tissue>
    </source>
</reference>
<protein>
    <recommendedName>
        <fullName evidence="6">DUF547 domain-containing protein</fullName>
    </recommendedName>
</protein>
<feature type="domain" description="DUF547" evidence="2">
    <location>
        <begin position="347"/>
        <end position="476"/>
    </location>
</feature>
<dbReference type="Proteomes" id="UP000636800">
    <property type="component" value="Chromosome 11"/>
</dbReference>
<accession>A0A835PZA1</accession>
<proteinExistence type="predicted"/>
<name>A0A835PZA1_VANPL</name>
<evidence type="ECO:0000313" key="5">
    <source>
        <dbReference type="Proteomes" id="UP000636800"/>
    </source>
</evidence>
<feature type="region of interest" description="Disordered" evidence="1">
    <location>
        <begin position="50"/>
        <end position="77"/>
    </location>
</feature>
<feature type="compositionally biased region" description="Polar residues" evidence="1">
    <location>
        <begin position="56"/>
        <end position="77"/>
    </location>
</feature>
<dbReference type="EMBL" id="JADCNL010000011">
    <property type="protein sequence ID" value="KAG0461728.1"/>
    <property type="molecule type" value="Genomic_DNA"/>
</dbReference>
<dbReference type="AlphaFoldDB" id="A0A835PZA1"/>
<sequence>MLECSCDGHYFAHTTDKSLWRSFSSEPEDLLNETPRMSYNSPRLLLHEGKQRRQNSLHSPEMATNCSMNKSTSSNEALSPKAATELVKEIATLELEILRLEKHLLSLYRTAFNCYVKDSNTMSMANSKQSSTGLLTDKQRNEEECQGNHGFITEFSSTEINNTFKCTEKQRAMRFLHKENSPAIHVQFDSENKDNEVPIEHPQKDMLEAVSLHCSPTNQFNDPILNPESLIPCKLSEAVIRCIAAIYCKIASIPTLKNGKVGLPPSLSSSSTTSQRCSTENWSSGRLTEAIASPIPSGAWRDEHERCTDFIDVPRISIDGERFAYASKILSTFRILIKQLKKIDPMKMAYEEQLAFWLNIHNALVMHAFLAYGLHQGRMKNTSSVLKAAYNVGGHSINAYVIQSSILGCHPHCSAPWFENFLSFMRRKQKHVFALEHPQPLIHFAICQGAYSDPVVRVYTAKYIMQELAVARKEFIQANVKVQENKKITLPKILYYYMKDMCFEVSKFLKMVIEQMPEAEQGFIQESLKGISDDCIEWLHYNSSFRYLIHRDLAMPSTSSKGRTSY</sequence>
<evidence type="ECO:0000256" key="1">
    <source>
        <dbReference type="SAM" id="MobiDB-lite"/>
    </source>
</evidence>
<comment type="caution">
    <text evidence="4">The sequence shown here is derived from an EMBL/GenBank/DDBJ whole genome shotgun (WGS) entry which is preliminary data.</text>
</comment>
<keyword evidence="5" id="KW-1185">Reference proteome</keyword>
<evidence type="ECO:0008006" key="6">
    <source>
        <dbReference type="Google" id="ProtNLM"/>
    </source>
</evidence>
<gene>
    <name evidence="4" type="ORF">HPP92_022025</name>
</gene>
<evidence type="ECO:0000259" key="3">
    <source>
        <dbReference type="Pfam" id="PF14389"/>
    </source>
</evidence>
<dbReference type="Pfam" id="PF14389">
    <property type="entry name" value="Lzipper-MIP1"/>
    <property type="match status" value="1"/>
</dbReference>
<dbReference type="PANTHER" id="PTHR23054">
    <property type="entry name" value="TERNARY COMPLEX FACTOR MIP1, LEUCINE-ZIPPER-RELATED"/>
    <property type="match status" value="1"/>
</dbReference>
<dbReference type="InterPro" id="IPR006869">
    <property type="entry name" value="DUF547"/>
</dbReference>
<dbReference type="Pfam" id="PF04784">
    <property type="entry name" value="DUF547"/>
    <property type="match status" value="1"/>
</dbReference>
<feature type="domain" description="Ternary complex factor MIP1 leucine-zipper" evidence="3">
    <location>
        <begin position="62"/>
        <end position="112"/>
    </location>
</feature>